<reference evidence="7" key="1">
    <citation type="submission" date="2025-08" db="UniProtKB">
        <authorList>
            <consortium name="Ensembl"/>
        </authorList>
    </citation>
    <scope>IDENTIFICATION</scope>
</reference>
<proteinExistence type="predicted"/>
<keyword evidence="4" id="KW-0539">Nucleus</keyword>
<dbReference type="InterPro" id="IPR040169">
    <property type="entry name" value="SUGP1/2"/>
</dbReference>
<sequence length="397" mass="45491">MARFVADGGPEVEITAAQHNRDNPKLRKRPVVKHPQCTIFNIDIKSLKLTQKAFTDSNTEQKMMFVLFLSFLYDYQSAAHRFYKAKVDEFRQDKSSSESQTAVSQEHTHTHTAAKRKRKSRWGAEDDKVELPTPALISPAAPATAASTPALTDQELSSLGYKKGKPVGLVGVTELSDDQKKQLKEQQEMQEMFDMIMKHKRAMQDMQLLWEKTIKNHQHEYDSDEELDPEDGTWEHRLRQMEMEKTREWAEQLTEMGKGKHFIGDFLPPDELEKFMETFKALKEGRDPDYSEYKEFKLTVENIGFKMLMKMGWKEGEGLGSDGQGIKNPVNRGSTAVDGAGFGVDRPAELSKSDDEYDAFRKRMMLAYRFRPNPLVSLSRSHYPSATAEPQQNALRL</sequence>
<evidence type="ECO:0000256" key="2">
    <source>
        <dbReference type="ARBA" id="ARBA00022664"/>
    </source>
</evidence>
<dbReference type="Gene3D" id="1.10.10.790">
    <property type="entry name" value="Surp module"/>
    <property type="match status" value="1"/>
</dbReference>
<feature type="region of interest" description="Disordered" evidence="5">
    <location>
        <begin position="1"/>
        <end position="27"/>
    </location>
</feature>
<evidence type="ECO:0000313" key="8">
    <source>
        <dbReference type="Proteomes" id="UP000694427"/>
    </source>
</evidence>
<evidence type="ECO:0000313" key="7">
    <source>
        <dbReference type="Ensembl" id="ENSCCRP00010113048.1"/>
    </source>
</evidence>
<feature type="compositionally biased region" description="Basic residues" evidence="5">
    <location>
        <begin position="110"/>
        <end position="121"/>
    </location>
</feature>
<reference evidence="7" key="2">
    <citation type="submission" date="2025-09" db="UniProtKB">
        <authorList>
            <consortium name="Ensembl"/>
        </authorList>
    </citation>
    <scope>IDENTIFICATION</scope>
</reference>
<dbReference type="AlphaFoldDB" id="A0A8C1PZA7"/>
<dbReference type="Proteomes" id="UP000694427">
    <property type="component" value="Unplaced"/>
</dbReference>
<dbReference type="Pfam" id="PF01585">
    <property type="entry name" value="G-patch"/>
    <property type="match status" value="1"/>
</dbReference>
<feature type="region of interest" description="Disordered" evidence="5">
    <location>
        <begin position="96"/>
        <end position="126"/>
    </location>
</feature>
<dbReference type="SMART" id="SM00443">
    <property type="entry name" value="G_patch"/>
    <property type="match status" value="1"/>
</dbReference>
<dbReference type="InterPro" id="IPR035967">
    <property type="entry name" value="SWAP/Surp_sf"/>
</dbReference>
<dbReference type="GO" id="GO:0006397">
    <property type="term" value="P:mRNA processing"/>
    <property type="evidence" value="ECO:0007669"/>
    <property type="project" value="UniProtKB-KW"/>
</dbReference>
<organism evidence="7 8">
    <name type="scientific">Cyprinus carpio</name>
    <name type="common">Common carp</name>
    <dbReference type="NCBI Taxonomy" id="7962"/>
    <lineage>
        <taxon>Eukaryota</taxon>
        <taxon>Metazoa</taxon>
        <taxon>Chordata</taxon>
        <taxon>Craniata</taxon>
        <taxon>Vertebrata</taxon>
        <taxon>Euteleostomi</taxon>
        <taxon>Actinopterygii</taxon>
        <taxon>Neopterygii</taxon>
        <taxon>Teleostei</taxon>
        <taxon>Ostariophysi</taxon>
        <taxon>Cypriniformes</taxon>
        <taxon>Cyprinidae</taxon>
        <taxon>Cyprininae</taxon>
        <taxon>Cyprinus</taxon>
    </lineage>
</organism>
<evidence type="ECO:0000259" key="6">
    <source>
        <dbReference type="PROSITE" id="PS50174"/>
    </source>
</evidence>
<keyword evidence="2" id="KW-0507">mRNA processing</keyword>
<dbReference type="InterPro" id="IPR000467">
    <property type="entry name" value="G_patch_dom"/>
</dbReference>
<feature type="domain" description="G-patch" evidence="6">
    <location>
        <begin position="300"/>
        <end position="347"/>
    </location>
</feature>
<name>A0A8C1PZA7_CYPCA</name>
<dbReference type="PANTHER" id="PTHR23340">
    <property type="entry name" value="ARGININE/SERINE RICH SPLICING FACTOR SF4/14"/>
    <property type="match status" value="1"/>
</dbReference>
<evidence type="ECO:0000256" key="5">
    <source>
        <dbReference type="SAM" id="MobiDB-lite"/>
    </source>
</evidence>
<keyword evidence="8" id="KW-1185">Reference proteome</keyword>
<dbReference type="PROSITE" id="PS50174">
    <property type="entry name" value="G_PATCH"/>
    <property type="match status" value="1"/>
</dbReference>
<feature type="region of interest" description="Disordered" evidence="5">
    <location>
        <begin position="132"/>
        <end position="151"/>
    </location>
</feature>
<comment type="subcellular location">
    <subcellularLocation>
        <location evidence="1">Nucleus</location>
    </subcellularLocation>
</comment>
<dbReference type="Ensembl" id="ENSCCRT00010125747.1">
    <property type="protein sequence ID" value="ENSCCRP00010113048.1"/>
    <property type="gene ID" value="ENSCCRG00010049792.1"/>
</dbReference>
<keyword evidence="3" id="KW-0508">mRNA splicing</keyword>
<protein>
    <submittedName>
        <fullName evidence="7">SURP and G patch domain containing 1</fullName>
    </submittedName>
</protein>
<evidence type="ECO:0000256" key="1">
    <source>
        <dbReference type="ARBA" id="ARBA00004123"/>
    </source>
</evidence>
<evidence type="ECO:0000256" key="4">
    <source>
        <dbReference type="ARBA" id="ARBA00023242"/>
    </source>
</evidence>
<dbReference type="GO" id="GO:0003723">
    <property type="term" value="F:RNA binding"/>
    <property type="evidence" value="ECO:0007669"/>
    <property type="project" value="InterPro"/>
</dbReference>
<evidence type="ECO:0000256" key="3">
    <source>
        <dbReference type="ARBA" id="ARBA00023187"/>
    </source>
</evidence>
<dbReference type="GO" id="GO:0008380">
    <property type="term" value="P:RNA splicing"/>
    <property type="evidence" value="ECO:0007669"/>
    <property type="project" value="UniProtKB-KW"/>
</dbReference>
<accession>A0A8C1PZA7</accession>
<dbReference type="PANTHER" id="PTHR23340:SF0">
    <property type="entry name" value="SURP AND G-PATCH DOMAIN-CONTAINING PROTEIN 1 ISOFORM X1"/>
    <property type="match status" value="1"/>
</dbReference>
<dbReference type="GO" id="GO:0005654">
    <property type="term" value="C:nucleoplasm"/>
    <property type="evidence" value="ECO:0007669"/>
    <property type="project" value="TreeGrafter"/>
</dbReference>